<dbReference type="SUPFAM" id="SSF46689">
    <property type="entry name" value="Homeodomain-like"/>
    <property type="match status" value="2"/>
</dbReference>
<dbReference type="InterPro" id="IPR009057">
    <property type="entry name" value="Homeodomain-like_sf"/>
</dbReference>
<evidence type="ECO:0000313" key="4">
    <source>
        <dbReference type="EMBL" id="SFT89431.1"/>
    </source>
</evidence>
<evidence type="ECO:0000313" key="5">
    <source>
        <dbReference type="Proteomes" id="UP000183371"/>
    </source>
</evidence>
<name>A0A1I7BQL7_9HYPH</name>
<protein>
    <submittedName>
        <fullName evidence="4">Transcriptional regulator, AraC family with amidase-like domain</fullName>
    </submittedName>
</protein>
<sequence>MQKTPTATSHTSGTHNTPKLVLMVVFDGAIATDIAGPLDIFASASLMKNEQLPTYQVEIVSLHGGLVTTWPTNIQMMSKPFSEFENKAIDTLLIAGGAHKSSVIENQPLIDSIREAAQRARRIASICTGTFALAQAGLLDERSATTHWNWAEQLQERYPKIKVQPDAIYKKDGKLYSSAGMTAGIDLALALTEEDLGRETALKIAQYSVMFLKRPGGQSQFSSVLSYQKSDDARMIALQEWILANLQQNLSVDRMAEFLNMAPRTFARFFKQNVGTSPAKYVEEMRLNTARQYIENPQTSINEVVRRCGFENGEKMRRSFIRNLGISPQDYRNRFCSSQL</sequence>
<dbReference type="SUPFAM" id="SSF52317">
    <property type="entry name" value="Class I glutamine amidotransferase-like"/>
    <property type="match status" value="1"/>
</dbReference>
<dbReference type="Pfam" id="PF12833">
    <property type="entry name" value="HTH_18"/>
    <property type="match status" value="1"/>
</dbReference>
<dbReference type="CDD" id="cd03137">
    <property type="entry name" value="GATase1_AraC_1"/>
    <property type="match status" value="1"/>
</dbReference>
<dbReference type="RefSeq" id="WP_208608992.1">
    <property type="nucleotide sequence ID" value="NZ_FPBD01000004.1"/>
</dbReference>
<dbReference type="Pfam" id="PF01965">
    <property type="entry name" value="DJ-1_PfpI"/>
    <property type="match status" value="1"/>
</dbReference>
<keyword evidence="1" id="KW-0805">Transcription regulation</keyword>
<reference evidence="5" key="1">
    <citation type="submission" date="2016-10" db="EMBL/GenBank/DDBJ databases">
        <authorList>
            <person name="Varghese N."/>
            <person name="Submissions S."/>
        </authorList>
    </citation>
    <scope>NUCLEOTIDE SEQUENCE [LARGE SCALE GENOMIC DNA]</scope>
    <source>
        <strain evidence="5">DSM 17465</strain>
    </source>
</reference>
<dbReference type="SMART" id="SM00342">
    <property type="entry name" value="HTH_ARAC"/>
    <property type="match status" value="1"/>
</dbReference>
<proteinExistence type="predicted"/>
<feature type="domain" description="HTH araC/xylS-type" evidence="3">
    <location>
        <begin position="236"/>
        <end position="334"/>
    </location>
</feature>
<dbReference type="PROSITE" id="PS01124">
    <property type="entry name" value="HTH_ARAC_FAMILY_2"/>
    <property type="match status" value="1"/>
</dbReference>
<dbReference type="InterPro" id="IPR029062">
    <property type="entry name" value="Class_I_gatase-like"/>
</dbReference>
<dbReference type="Gene3D" id="3.40.50.880">
    <property type="match status" value="1"/>
</dbReference>
<evidence type="ECO:0000259" key="3">
    <source>
        <dbReference type="PROSITE" id="PS01124"/>
    </source>
</evidence>
<dbReference type="AlphaFoldDB" id="A0A1I7BQL7"/>
<evidence type="ECO:0000256" key="1">
    <source>
        <dbReference type="ARBA" id="ARBA00023015"/>
    </source>
</evidence>
<keyword evidence="5" id="KW-1185">Reference proteome</keyword>
<dbReference type="InterPro" id="IPR002818">
    <property type="entry name" value="DJ-1/PfpI"/>
</dbReference>
<dbReference type="InterPro" id="IPR052158">
    <property type="entry name" value="INH-QAR"/>
</dbReference>
<organism evidence="4 5">
    <name type="scientific">Pseudovibrio denitrificans</name>
    <dbReference type="NCBI Taxonomy" id="258256"/>
    <lineage>
        <taxon>Bacteria</taxon>
        <taxon>Pseudomonadati</taxon>
        <taxon>Pseudomonadota</taxon>
        <taxon>Alphaproteobacteria</taxon>
        <taxon>Hyphomicrobiales</taxon>
        <taxon>Stappiaceae</taxon>
        <taxon>Pseudovibrio</taxon>
    </lineage>
</organism>
<dbReference type="EMBL" id="FPBD01000004">
    <property type="protein sequence ID" value="SFT89431.1"/>
    <property type="molecule type" value="Genomic_DNA"/>
</dbReference>
<evidence type="ECO:0000256" key="2">
    <source>
        <dbReference type="ARBA" id="ARBA00023163"/>
    </source>
</evidence>
<gene>
    <name evidence="4" type="ORF">SAMN05444141_104199</name>
</gene>
<keyword evidence="2" id="KW-0804">Transcription</keyword>
<dbReference type="GO" id="GO:0003700">
    <property type="term" value="F:DNA-binding transcription factor activity"/>
    <property type="evidence" value="ECO:0007669"/>
    <property type="project" value="InterPro"/>
</dbReference>
<dbReference type="Proteomes" id="UP000183371">
    <property type="component" value="Unassembled WGS sequence"/>
</dbReference>
<accession>A0A1I7BQL7</accession>
<dbReference type="PANTHER" id="PTHR43130:SF3">
    <property type="entry name" value="HTH-TYPE TRANSCRIPTIONAL REGULATOR RV1931C"/>
    <property type="match status" value="1"/>
</dbReference>
<dbReference type="InterPro" id="IPR018060">
    <property type="entry name" value="HTH_AraC"/>
</dbReference>
<dbReference type="PANTHER" id="PTHR43130">
    <property type="entry name" value="ARAC-FAMILY TRANSCRIPTIONAL REGULATOR"/>
    <property type="match status" value="1"/>
</dbReference>
<dbReference type="GO" id="GO:0043565">
    <property type="term" value="F:sequence-specific DNA binding"/>
    <property type="evidence" value="ECO:0007669"/>
    <property type="project" value="InterPro"/>
</dbReference>
<dbReference type="Gene3D" id="1.10.10.60">
    <property type="entry name" value="Homeodomain-like"/>
    <property type="match status" value="1"/>
</dbReference>